<reference evidence="3 4" key="1">
    <citation type="submission" date="2021-12" db="EMBL/GenBank/DDBJ databases">
        <title>Discovery of the Pendulisporaceae a myxobacterial family with distinct sporulation behavior and unique specialized metabolism.</title>
        <authorList>
            <person name="Garcia R."/>
            <person name="Popoff A."/>
            <person name="Bader C.D."/>
            <person name="Loehr J."/>
            <person name="Walesch S."/>
            <person name="Walt C."/>
            <person name="Boldt J."/>
            <person name="Bunk B."/>
            <person name="Haeckl F.J.F.P.J."/>
            <person name="Gunesch A.P."/>
            <person name="Birkelbach J."/>
            <person name="Nuebel U."/>
            <person name="Pietschmann T."/>
            <person name="Bach T."/>
            <person name="Mueller R."/>
        </authorList>
    </citation>
    <scope>NUCLEOTIDE SEQUENCE [LARGE SCALE GENOMIC DNA]</scope>
    <source>
        <strain evidence="3 4">MSr11954</strain>
    </source>
</reference>
<organism evidence="3 4">
    <name type="scientific">Pendulispora albinea</name>
    <dbReference type="NCBI Taxonomy" id="2741071"/>
    <lineage>
        <taxon>Bacteria</taxon>
        <taxon>Pseudomonadati</taxon>
        <taxon>Myxococcota</taxon>
        <taxon>Myxococcia</taxon>
        <taxon>Myxococcales</taxon>
        <taxon>Sorangiineae</taxon>
        <taxon>Pendulisporaceae</taxon>
        <taxon>Pendulispora</taxon>
    </lineage>
</organism>
<proteinExistence type="predicted"/>
<protein>
    <submittedName>
        <fullName evidence="3">Aldo/keto reductase</fullName>
    </submittedName>
</protein>
<dbReference type="InterPro" id="IPR050523">
    <property type="entry name" value="AKR_Detox_Biosynth"/>
</dbReference>
<evidence type="ECO:0000256" key="1">
    <source>
        <dbReference type="ARBA" id="ARBA00023002"/>
    </source>
</evidence>
<dbReference type="InterPro" id="IPR023210">
    <property type="entry name" value="NADP_OxRdtase_dom"/>
</dbReference>
<keyword evidence="4" id="KW-1185">Reference proteome</keyword>
<evidence type="ECO:0000313" key="4">
    <source>
        <dbReference type="Proteomes" id="UP001370348"/>
    </source>
</evidence>
<dbReference type="PANTHER" id="PTHR43364:SF4">
    <property type="entry name" value="NAD(P)-LINKED OXIDOREDUCTASE SUPERFAMILY PROTEIN"/>
    <property type="match status" value="1"/>
</dbReference>
<accession>A0ABZ2M8I0</accession>
<name>A0ABZ2M8I0_9BACT</name>
<evidence type="ECO:0000313" key="3">
    <source>
        <dbReference type="EMBL" id="WXB18818.1"/>
    </source>
</evidence>
<feature type="domain" description="NADP-dependent oxidoreductase" evidence="2">
    <location>
        <begin position="19"/>
        <end position="310"/>
    </location>
</feature>
<dbReference type="PANTHER" id="PTHR43364">
    <property type="entry name" value="NADH-SPECIFIC METHYLGLYOXAL REDUCTASE-RELATED"/>
    <property type="match status" value="1"/>
</dbReference>
<keyword evidence="1" id="KW-0560">Oxidoreductase</keyword>
<dbReference type="Pfam" id="PF00248">
    <property type="entry name" value="Aldo_ket_red"/>
    <property type="match status" value="1"/>
</dbReference>
<gene>
    <name evidence="3" type="ORF">LZC94_16465</name>
</gene>
<dbReference type="RefSeq" id="WP_394828444.1">
    <property type="nucleotide sequence ID" value="NZ_CP089984.1"/>
</dbReference>
<dbReference type="EMBL" id="CP089984">
    <property type="protein sequence ID" value="WXB18818.1"/>
    <property type="molecule type" value="Genomic_DNA"/>
</dbReference>
<dbReference type="PRINTS" id="PR00069">
    <property type="entry name" value="ALDKETRDTASE"/>
</dbReference>
<dbReference type="Gene3D" id="3.20.20.100">
    <property type="entry name" value="NADP-dependent oxidoreductase domain"/>
    <property type="match status" value="1"/>
</dbReference>
<evidence type="ECO:0000259" key="2">
    <source>
        <dbReference type="Pfam" id="PF00248"/>
    </source>
</evidence>
<dbReference type="InterPro" id="IPR036812">
    <property type="entry name" value="NAD(P)_OxRdtase_dom_sf"/>
</dbReference>
<dbReference type="Proteomes" id="UP001370348">
    <property type="component" value="Chromosome"/>
</dbReference>
<sequence length="323" mass="36541">MLPSVWASPRVLLEKPAALAIGTMNFGKRTPAEEAERIVLRAIERGHTYFDTANVYESGESERILGRALGHRRPACLIASKVGLNRRDGKVEGLKREIVVQSCDESLDRLGTDYIDVYYLHAPDPKTPIESTLEGIQELLESNKIRHFGISNFASWQILETRQACDHLGIPHPVMSQQIYNLLIRQLDIEYFKYAKRYPLHTTVYNALAGGLLAREHKKDEVTAGSRFDKNTMYQRRYWSDAMFAYVRDLRKIAEEEGQTLAAFAYSWLAYRPGVDSILLGPASVEQLDFAIDAVERAPSREACEKVDALHQAFTGTDATYAR</sequence>
<dbReference type="SUPFAM" id="SSF51430">
    <property type="entry name" value="NAD(P)-linked oxidoreductase"/>
    <property type="match status" value="1"/>
</dbReference>
<dbReference type="InterPro" id="IPR020471">
    <property type="entry name" value="AKR"/>
</dbReference>